<keyword evidence="2" id="KW-1003">Cell membrane</keyword>
<dbReference type="RefSeq" id="WP_162442402.1">
    <property type="nucleotide sequence ID" value="NZ_CP048222.1"/>
</dbReference>
<dbReference type="SMART" id="SM00044">
    <property type="entry name" value="CYCc"/>
    <property type="match status" value="1"/>
</dbReference>
<dbReference type="GO" id="GO:0035556">
    <property type="term" value="P:intracellular signal transduction"/>
    <property type="evidence" value="ECO:0007669"/>
    <property type="project" value="InterPro"/>
</dbReference>
<dbReference type="PROSITE" id="PS50125">
    <property type="entry name" value="GUANYLATE_CYCLASE_2"/>
    <property type="match status" value="1"/>
</dbReference>
<comment type="subcellular location">
    <subcellularLocation>
        <location evidence="1">Cell membrane</location>
        <topology evidence="1">Multi-pass membrane protein</topology>
    </subcellularLocation>
</comment>
<evidence type="ECO:0000256" key="2">
    <source>
        <dbReference type="ARBA" id="ARBA00022475"/>
    </source>
</evidence>
<protein>
    <submittedName>
        <fullName evidence="5">Adenylate/guanylate cyclase domain-containing protein</fullName>
    </submittedName>
</protein>
<dbReference type="SUPFAM" id="SSF55073">
    <property type="entry name" value="Nucleotide cyclase"/>
    <property type="match status" value="1"/>
</dbReference>
<evidence type="ECO:0000313" key="5">
    <source>
        <dbReference type="EMBL" id="QHT66341.1"/>
    </source>
</evidence>
<evidence type="ECO:0000313" key="6">
    <source>
        <dbReference type="Proteomes" id="UP000480178"/>
    </source>
</evidence>
<dbReference type="Gene3D" id="3.30.70.1230">
    <property type="entry name" value="Nucleotide cyclase"/>
    <property type="match status" value="1"/>
</dbReference>
<dbReference type="Pfam" id="PF00211">
    <property type="entry name" value="Guanylate_cyc"/>
    <property type="match status" value="1"/>
</dbReference>
<organism evidence="5 6">
    <name type="scientific">Rhodocytophaga rosea</name>
    <dbReference type="NCBI Taxonomy" id="2704465"/>
    <lineage>
        <taxon>Bacteria</taxon>
        <taxon>Pseudomonadati</taxon>
        <taxon>Bacteroidota</taxon>
        <taxon>Cytophagia</taxon>
        <taxon>Cytophagales</taxon>
        <taxon>Rhodocytophagaceae</taxon>
        <taxon>Rhodocytophaga</taxon>
    </lineage>
</organism>
<dbReference type="GO" id="GO:0005886">
    <property type="term" value="C:plasma membrane"/>
    <property type="evidence" value="ECO:0007669"/>
    <property type="project" value="UniProtKB-SubCell"/>
</dbReference>
<feature type="domain" description="Guanylate cyclase" evidence="4">
    <location>
        <begin position="36"/>
        <end position="169"/>
    </location>
</feature>
<name>A0A6C0GEC7_9BACT</name>
<dbReference type="Proteomes" id="UP000480178">
    <property type="component" value="Chromosome"/>
</dbReference>
<reference evidence="5 6" key="1">
    <citation type="submission" date="2020-01" db="EMBL/GenBank/DDBJ databases">
        <authorList>
            <person name="Kim M.K."/>
        </authorList>
    </citation>
    <scope>NUCLEOTIDE SEQUENCE [LARGE SCALE GENOMIC DNA]</scope>
    <source>
        <strain evidence="5 6">172606-1</strain>
    </source>
</reference>
<dbReference type="GO" id="GO:0006171">
    <property type="term" value="P:cAMP biosynthetic process"/>
    <property type="evidence" value="ECO:0007669"/>
    <property type="project" value="TreeGrafter"/>
</dbReference>
<keyword evidence="3" id="KW-0472">Membrane</keyword>
<dbReference type="PANTHER" id="PTHR43081:SF17">
    <property type="entry name" value="BLL5647 PROTEIN"/>
    <property type="match status" value="1"/>
</dbReference>
<evidence type="ECO:0000259" key="4">
    <source>
        <dbReference type="PROSITE" id="PS50125"/>
    </source>
</evidence>
<evidence type="ECO:0000256" key="3">
    <source>
        <dbReference type="ARBA" id="ARBA00023136"/>
    </source>
</evidence>
<sequence length="232" mass="25766">MRQATKEMKNQMAIWPVQAHHSTTLQPARLQEQELAFFFLDIRDFTPFIASRPALQVMHAMQRLFKIFRKAIIANGGTIVETAGDGLYAVFGLNKSLAEAASSAVESGFSLLDQLEKANQRYFGPYFQHHFQVGIGLHVGKAVVGKLGLGVKNNMTVMGYSVNVAARLQEVTKTLDNNFIVSRQAYRLLHNPPMLVARQVALKGIQEKVEIYLLGNSYSASLFQKPALKVAS</sequence>
<dbReference type="InterPro" id="IPR050697">
    <property type="entry name" value="Adenylyl/Guanylyl_Cyclase_3/4"/>
</dbReference>
<accession>A0A6C0GEC7</accession>
<dbReference type="InterPro" id="IPR001054">
    <property type="entry name" value="A/G_cyclase"/>
</dbReference>
<dbReference type="AlphaFoldDB" id="A0A6C0GEC7"/>
<dbReference type="GO" id="GO:0004016">
    <property type="term" value="F:adenylate cyclase activity"/>
    <property type="evidence" value="ECO:0007669"/>
    <property type="project" value="UniProtKB-ARBA"/>
</dbReference>
<dbReference type="PANTHER" id="PTHR43081">
    <property type="entry name" value="ADENYLATE CYCLASE, TERMINAL-DIFFERENTIATION SPECIFIC-RELATED"/>
    <property type="match status" value="1"/>
</dbReference>
<dbReference type="CDD" id="cd07302">
    <property type="entry name" value="CHD"/>
    <property type="match status" value="1"/>
</dbReference>
<keyword evidence="6" id="KW-1185">Reference proteome</keyword>
<dbReference type="InterPro" id="IPR029787">
    <property type="entry name" value="Nucleotide_cyclase"/>
</dbReference>
<gene>
    <name evidence="5" type="ORF">GXP67_06550</name>
</gene>
<dbReference type="EMBL" id="CP048222">
    <property type="protein sequence ID" value="QHT66341.1"/>
    <property type="molecule type" value="Genomic_DNA"/>
</dbReference>
<evidence type="ECO:0000256" key="1">
    <source>
        <dbReference type="ARBA" id="ARBA00004651"/>
    </source>
</evidence>
<proteinExistence type="predicted"/>
<dbReference type="KEGG" id="rhoz:GXP67_06550"/>